<dbReference type="GO" id="GO:0046872">
    <property type="term" value="F:metal ion binding"/>
    <property type="evidence" value="ECO:0007669"/>
    <property type="project" value="InterPro"/>
</dbReference>
<organism evidence="2">
    <name type="scientific">Flagellimonas sp. MMG031</name>
    <dbReference type="NCBI Taxonomy" id="3158549"/>
    <lineage>
        <taxon>Bacteria</taxon>
        <taxon>Pseudomonadati</taxon>
        <taxon>Bacteroidota</taxon>
        <taxon>Flavobacteriia</taxon>
        <taxon>Flavobacteriales</taxon>
        <taxon>Flavobacteriaceae</taxon>
        <taxon>Flagellimonas</taxon>
    </lineage>
</organism>
<dbReference type="AlphaFoldDB" id="A0AAU7MTW2"/>
<sequence length="121" mass="13448">MKTTMITAIAILIMAMGHAQDKNKSVSFEVKGNCGMCKSRIEKASIKLKGVKFATWSPETKLFEAVIDERKITISDIQKRIAEVGHDSDGFTAPDSVYNKLPECCKYRDPASVHMDHGNKN</sequence>
<name>A0AAU7MTW2_9FLAO</name>
<dbReference type="CDD" id="cd00371">
    <property type="entry name" value="HMA"/>
    <property type="match status" value="1"/>
</dbReference>
<proteinExistence type="predicted"/>
<dbReference type="KEGG" id="fld:ABNE31_09335"/>
<evidence type="ECO:0000256" key="1">
    <source>
        <dbReference type="SAM" id="SignalP"/>
    </source>
</evidence>
<keyword evidence="1" id="KW-0732">Signal</keyword>
<accession>A0AAU7MTW2</accession>
<dbReference type="Gene3D" id="3.30.70.100">
    <property type="match status" value="1"/>
</dbReference>
<dbReference type="SUPFAM" id="SSF55008">
    <property type="entry name" value="HMA, heavy metal-associated domain"/>
    <property type="match status" value="1"/>
</dbReference>
<feature type="chain" id="PRO_5043705991" evidence="1">
    <location>
        <begin position="20"/>
        <end position="121"/>
    </location>
</feature>
<evidence type="ECO:0000313" key="2">
    <source>
        <dbReference type="EMBL" id="XBQ21804.1"/>
    </source>
</evidence>
<reference evidence="2" key="1">
    <citation type="submission" date="2024-05" db="EMBL/GenBank/DDBJ databases">
        <title>Draft Genome Sequences of Flagellimonas sp. MMG031 and Marinobacter sp. MMG032 Isolated from the dinoflagellate Symbiodinium pilosum.</title>
        <authorList>
            <person name="Shikuma N.J."/>
            <person name="Farrell M.V."/>
        </authorList>
    </citation>
    <scope>NUCLEOTIDE SEQUENCE</scope>
    <source>
        <strain evidence="2">MMG031</strain>
    </source>
</reference>
<gene>
    <name evidence="2" type="ORF">ABNE31_09335</name>
</gene>
<dbReference type="InterPro" id="IPR036163">
    <property type="entry name" value="HMA_dom_sf"/>
</dbReference>
<feature type="signal peptide" evidence="1">
    <location>
        <begin position="1"/>
        <end position="19"/>
    </location>
</feature>
<dbReference type="EMBL" id="CP157804">
    <property type="protein sequence ID" value="XBQ21804.1"/>
    <property type="molecule type" value="Genomic_DNA"/>
</dbReference>
<dbReference type="RefSeq" id="WP_349351015.1">
    <property type="nucleotide sequence ID" value="NZ_CP157804.1"/>
</dbReference>
<protein>
    <submittedName>
        <fullName evidence="2">Heavy-metal-associated domain-containing protein</fullName>
    </submittedName>
</protein>
<dbReference type="InterPro" id="IPR006121">
    <property type="entry name" value="HMA_dom"/>
</dbReference>